<evidence type="ECO:0008006" key="4">
    <source>
        <dbReference type="Google" id="ProtNLM"/>
    </source>
</evidence>
<dbReference type="EMBL" id="JACXAA010000001">
    <property type="protein sequence ID" value="MBD2751846.1"/>
    <property type="molecule type" value="Genomic_DNA"/>
</dbReference>
<dbReference type="AlphaFoldDB" id="A0A927AY03"/>
<accession>A0A927AY03</accession>
<name>A0A927AY03_9BACT</name>
<feature type="chain" id="PRO_5036827590" description="Outer membrane protein beta-barrel domain-containing protein" evidence="1">
    <location>
        <begin position="23"/>
        <end position="210"/>
    </location>
</feature>
<evidence type="ECO:0000313" key="2">
    <source>
        <dbReference type="EMBL" id="MBD2751846.1"/>
    </source>
</evidence>
<comment type="caution">
    <text evidence="2">The sequence shown here is derived from an EMBL/GenBank/DDBJ whole genome shotgun (WGS) entry which is preliminary data.</text>
</comment>
<keyword evidence="1" id="KW-0732">Signal</keyword>
<protein>
    <recommendedName>
        <fullName evidence="4">Outer membrane protein beta-barrel domain-containing protein</fullName>
    </recommendedName>
</protein>
<keyword evidence="3" id="KW-1185">Reference proteome</keyword>
<proteinExistence type="predicted"/>
<feature type="signal peptide" evidence="1">
    <location>
        <begin position="1"/>
        <end position="22"/>
    </location>
</feature>
<dbReference type="Proteomes" id="UP000653797">
    <property type="component" value="Unassembled WGS sequence"/>
</dbReference>
<gene>
    <name evidence="2" type="ORF">IC230_03010</name>
</gene>
<evidence type="ECO:0000313" key="3">
    <source>
        <dbReference type="Proteomes" id="UP000653797"/>
    </source>
</evidence>
<organism evidence="2 3">
    <name type="scientific">Spirosoma validum</name>
    <dbReference type="NCBI Taxonomy" id="2771355"/>
    <lineage>
        <taxon>Bacteria</taxon>
        <taxon>Pseudomonadati</taxon>
        <taxon>Bacteroidota</taxon>
        <taxon>Cytophagia</taxon>
        <taxon>Cytophagales</taxon>
        <taxon>Cytophagaceae</taxon>
        <taxon>Spirosoma</taxon>
    </lineage>
</organism>
<dbReference type="RefSeq" id="WP_191037472.1">
    <property type="nucleotide sequence ID" value="NZ_JACXAA010000001.1"/>
</dbReference>
<reference evidence="2" key="1">
    <citation type="submission" date="2020-09" db="EMBL/GenBank/DDBJ databases">
        <authorList>
            <person name="Kim M.K."/>
        </authorList>
    </citation>
    <scope>NUCLEOTIDE SEQUENCE</scope>
    <source>
        <strain evidence="2">BT704</strain>
    </source>
</reference>
<sequence>MIRLTIGLYAALLWLSVTVASAQFVPGSRFIGGGFGVTTPIAPEFGSDLNVTLQPEFGRFRSENVASGFNLTLGFENQKASSTRTNNSFTVGIGPFIQRFLPVVPNFGFVLTGRSGLSYTHTSSKTTSSTTTTETTSNNLALGLSGSPGLFYQVNPRWLLQVDLGSYQALSVNYTSGKNGSDVENSAFNYAIGRTFSLGGSAIRIRYFLR</sequence>
<evidence type="ECO:0000256" key="1">
    <source>
        <dbReference type="SAM" id="SignalP"/>
    </source>
</evidence>